<evidence type="ECO:0008006" key="5">
    <source>
        <dbReference type="Google" id="ProtNLM"/>
    </source>
</evidence>
<dbReference type="Proteomes" id="UP001430848">
    <property type="component" value="Unassembled WGS sequence"/>
</dbReference>
<dbReference type="EMBL" id="JAKNSF020000061">
    <property type="protein sequence ID" value="KAK7723245.1"/>
    <property type="molecule type" value="Genomic_DNA"/>
</dbReference>
<organism evidence="3 4">
    <name type="scientific">Diaporthe eres</name>
    <name type="common">Phomopsis oblonga</name>
    <dbReference type="NCBI Taxonomy" id="83184"/>
    <lineage>
        <taxon>Eukaryota</taxon>
        <taxon>Fungi</taxon>
        <taxon>Dikarya</taxon>
        <taxon>Ascomycota</taxon>
        <taxon>Pezizomycotina</taxon>
        <taxon>Sordariomycetes</taxon>
        <taxon>Sordariomycetidae</taxon>
        <taxon>Diaporthales</taxon>
        <taxon>Diaporthaceae</taxon>
        <taxon>Diaporthe</taxon>
        <taxon>Diaporthe eres species complex</taxon>
    </lineage>
</organism>
<feature type="compositionally biased region" description="Pro residues" evidence="2">
    <location>
        <begin position="30"/>
        <end position="39"/>
    </location>
</feature>
<accession>A0ABR1P185</accession>
<dbReference type="SUPFAM" id="SSF53448">
    <property type="entry name" value="Nucleotide-diphospho-sugar transferases"/>
    <property type="match status" value="1"/>
</dbReference>
<evidence type="ECO:0000313" key="4">
    <source>
        <dbReference type="Proteomes" id="UP001430848"/>
    </source>
</evidence>
<proteinExistence type="inferred from homology"/>
<comment type="similarity">
    <text evidence="1">Belongs to the glycosyltransferase 32 family.</text>
</comment>
<keyword evidence="4" id="KW-1185">Reference proteome</keyword>
<comment type="caution">
    <text evidence="3">The sequence shown here is derived from an EMBL/GenBank/DDBJ whole genome shotgun (WGS) entry which is preliminary data.</text>
</comment>
<dbReference type="Gene3D" id="3.90.550.20">
    <property type="match status" value="1"/>
</dbReference>
<evidence type="ECO:0000313" key="3">
    <source>
        <dbReference type="EMBL" id="KAK7723245.1"/>
    </source>
</evidence>
<feature type="non-terminal residue" evidence="3">
    <location>
        <position position="1"/>
    </location>
</feature>
<feature type="compositionally biased region" description="Low complexity" evidence="2">
    <location>
        <begin position="1"/>
        <end position="16"/>
    </location>
</feature>
<gene>
    <name evidence="3" type="ORF">SLS63_008898</name>
</gene>
<sequence>PTPLASAEPPETAPETTHPDQPDQPDQLEQPPPPPPPAPESTGIPKKIWYKLGPKGLSDDARGWTETCISQNPEYHAEFFTDQSADQLVLDKYGDRPDIVDTYMALTVPILKVDLFRYLLLYAEGGVWFDLDATCEGIPIDKWVPGGIDPDLVVGWEFDGGYHFAFDRQFTTWAVMAKKGIQHVLGVAEDVVSAIVDLARSNNVTVPELNIEMVGDVVDFTGPKRFAKSVMKRIEEEANASGDGWGGWEPYHEILEPKLAGNVLILPGYALAASYNTYEPEDQDQVGPSLVVHHYAGTWKNQYGGEKVEG</sequence>
<dbReference type="InterPro" id="IPR029044">
    <property type="entry name" value="Nucleotide-diphossugar_trans"/>
</dbReference>
<dbReference type="PANTHER" id="PTHR31834:SF8">
    <property type="entry name" value="TRANSFERASE, PUTATIVE (AFU_ORTHOLOGUE AFUA_6G14040)-RELATED"/>
    <property type="match status" value="1"/>
</dbReference>
<feature type="region of interest" description="Disordered" evidence="2">
    <location>
        <begin position="1"/>
        <end position="45"/>
    </location>
</feature>
<evidence type="ECO:0000256" key="1">
    <source>
        <dbReference type="ARBA" id="ARBA00009003"/>
    </source>
</evidence>
<dbReference type="InterPro" id="IPR039367">
    <property type="entry name" value="Och1-like"/>
</dbReference>
<reference evidence="3 4" key="1">
    <citation type="submission" date="2024-02" db="EMBL/GenBank/DDBJ databases">
        <title>De novo assembly and annotation of 12 fungi associated with fruit tree decline syndrome in Ontario, Canada.</title>
        <authorList>
            <person name="Sulman M."/>
            <person name="Ellouze W."/>
            <person name="Ilyukhin E."/>
        </authorList>
    </citation>
    <scope>NUCLEOTIDE SEQUENCE [LARGE SCALE GENOMIC DNA]</scope>
    <source>
        <strain evidence="3 4">M169</strain>
    </source>
</reference>
<dbReference type="Pfam" id="PF04488">
    <property type="entry name" value="Gly_transf_sug"/>
    <property type="match status" value="1"/>
</dbReference>
<dbReference type="InterPro" id="IPR007577">
    <property type="entry name" value="GlycoTrfase_DXD_sugar-bd_CS"/>
</dbReference>
<protein>
    <recommendedName>
        <fullName evidence="5">Glycosyltransferase family 32 protein</fullName>
    </recommendedName>
</protein>
<name>A0ABR1P185_DIAER</name>
<dbReference type="PANTHER" id="PTHR31834">
    <property type="entry name" value="INITIATION-SPECIFIC ALPHA-1,6-MANNOSYLTRANSFERASE"/>
    <property type="match status" value="1"/>
</dbReference>
<evidence type="ECO:0000256" key="2">
    <source>
        <dbReference type="SAM" id="MobiDB-lite"/>
    </source>
</evidence>